<reference evidence="3" key="1">
    <citation type="submission" date="2022-08" db="UniProtKB">
        <authorList>
            <consortium name="EnsemblMetazoa"/>
        </authorList>
    </citation>
    <scope>IDENTIFICATION</scope>
    <source>
        <strain evidence="3">05x7-T-G4-1.051#20</strain>
    </source>
</reference>
<feature type="region of interest" description="Disordered" evidence="2">
    <location>
        <begin position="119"/>
        <end position="176"/>
    </location>
</feature>
<feature type="region of interest" description="Disordered" evidence="2">
    <location>
        <begin position="355"/>
        <end position="456"/>
    </location>
</feature>
<proteinExistence type="predicted"/>
<keyword evidence="4" id="KW-1185">Reference proteome</keyword>
<evidence type="ECO:0000313" key="4">
    <source>
        <dbReference type="Proteomes" id="UP000005408"/>
    </source>
</evidence>
<dbReference type="GO" id="GO:0005737">
    <property type="term" value="C:cytoplasm"/>
    <property type="evidence" value="ECO:0007669"/>
    <property type="project" value="TreeGrafter"/>
</dbReference>
<dbReference type="AlphaFoldDB" id="A0A8W8LIV4"/>
<feature type="region of interest" description="Disordered" evidence="2">
    <location>
        <begin position="65"/>
        <end position="104"/>
    </location>
</feature>
<dbReference type="PANTHER" id="PTHR33769:SF2">
    <property type="entry name" value="TESTIS-EXPRESSED PROTEIN 26"/>
    <property type="match status" value="1"/>
</dbReference>
<evidence type="ECO:0000256" key="1">
    <source>
        <dbReference type="SAM" id="Coils"/>
    </source>
</evidence>
<dbReference type="Proteomes" id="UP000005408">
    <property type="component" value="Unassembled WGS sequence"/>
</dbReference>
<evidence type="ECO:0000313" key="3">
    <source>
        <dbReference type="EnsemblMetazoa" id="G27698.10:cds"/>
    </source>
</evidence>
<name>A0A8W8LIV4_MAGGI</name>
<feature type="compositionally biased region" description="Polar residues" evidence="2">
    <location>
        <begin position="163"/>
        <end position="172"/>
    </location>
</feature>
<protein>
    <submittedName>
        <fullName evidence="3">Uncharacterized protein</fullName>
    </submittedName>
</protein>
<feature type="coiled-coil region" evidence="1">
    <location>
        <begin position="310"/>
        <end position="345"/>
    </location>
</feature>
<feature type="compositionally biased region" description="Polar residues" evidence="2">
    <location>
        <begin position="427"/>
        <end position="439"/>
    </location>
</feature>
<dbReference type="OrthoDB" id="5984625at2759"/>
<dbReference type="EnsemblMetazoa" id="G27698.10">
    <property type="protein sequence ID" value="G27698.10:cds"/>
    <property type="gene ID" value="G27698"/>
</dbReference>
<dbReference type="InterPro" id="IPR043460">
    <property type="entry name" value="MEDAG/TEX26"/>
</dbReference>
<sequence length="490" mass="55372">MATLAYYRKPVNNIPTPKLEYVNTETRIGDELVVPGLQKDLQAFYEKTDSEADRAKALQLLASLQFGPESDPPPPRPATAFPAYDSDNENEYEGRKDNFYTMDPYQTSYTRDYPIKEPKETTAHRPSSSQGFTASHPLEGPIGDTHYTEEFFEKPNRPATPIRSGTASGSRSNKPHPLESFLVWRFPSKAKPEQESSPWSEQVTDEMINQVHKRLCQSTYQSDYLGIPQGFQVKRAFTLPPDWKANVPYTLDSVARYSYQKPNPQEELQVPITRYGSNRKKPIAATGTIPTASSRFYHIKGRTTYDRHYNDNAENVVQQVREVGHKLEQEALQKYMEKAEGQEKETANRLLNAYQRGDGLSPRPPARMSARSEVPPVSTPSSFKSRPRTPSSARSETKPPPHPFYQQKHIQVNKPRGKYPDLRHSSRSTPSATPVTSFKYTKRESTSSSGIKTPPQVTDFDINVALHALQNPDTPKSLPINCFSPGYNLS</sequence>
<organism evidence="3 4">
    <name type="scientific">Magallana gigas</name>
    <name type="common">Pacific oyster</name>
    <name type="synonym">Crassostrea gigas</name>
    <dbReference type="NCBI Taxonomy" id="29159"/>
    <lineage>
        <taxon>Eukaryota</taxon>
        <taxon>Metazoa</taxon>
        <taxon>Spiralia</taxon>
        <taxon>Lophotrochozoa</taxon>
        <taxon>Mollusca</taxon>
        <taxon>Bivalvia</taxon>
        <taxon>Autobranchia</taxon>
        <taxon>Pteriomorphia</taxon>
        <taxon>Ostreida</taxon>
        <taxon>Ostreoidea</taxon>
        <taxon>Ostreidae</taxon>
        <taxon>Magallana</taxon>
    </lineage>
</organism>
<dbReference type="PANTHER" id="PTHR33769">
    <property type="entry name" value="TESTIS-EXPRESSED PROTEIN 26 ISOFORM X3"/>
    <property type="match status" value="1"/>
</dbReference>
<evidence type="ECO:0000256" key="2">
    <source>
        <dbReference type="SAM" id="MobiDB-lite"/>
    </source>
</evidence>
<feature type="compositionally biased region" description="Polar residues" evidence="2">
    <location>
        <begin position="379"/>
        <end position="394"/>
    </location>
</feature>
<keyword evidence="1" id="KW-0175">Coiled coil</keyword>
<feature type="compositionally biased region" description="Polar residues" evidence="2">
    <location>
        <begin position="124"/>
        <end position="133"/>
    </location>
</feature>
<feature type="compositionally biased region" description="Basic and acidic residues" evidence="2">
    <location>
        <begin position="146"/>
        <end position="156"/>
    </location>
</feature>
<accession>A0A8W8LIV4</accession>